<dbReference type="InterPro" id="IPR051265">
    <property type="entry name" value="HIBADH-related_NP60_sf"/>
</dbReference>
<dbReference type="GO" id="GO:0050661">
    <property type="term" value="F:NADP binding"/>
    <property type="evidence" value="ECO:0007669"/>
    <property type="project" value="InterPro"/>
</dbReference>
<protein>
    <submittedName>
        <fullName evidence="3">NAD(P)-dependent oxidoreductase</fullName>
    </submittedName>
</protein>
<dbReference type="InterPro" id="IPR008927">
    <property type="entry name" value="6-PGluconate_DH-like_C_sf"/>
</dbReference>
<dbReference type="SUPFAM" id="SSF51735">
    <property type="entry name" value="NAD(P)-binding Rossmann-fold domains"/>
    <property type="match status" value="1"/>
</dbReference>
<dbReference type="PANTHER" id="PTHR43580">
    <property type="entry name" value="OXIDOREDUCTASE GLYR1-RELATED"/>
    <property type="match status" value="1"/>
</dbReference>
<evidence type="ECO:0000313" key="3">
    <source>
        <dbReference type="EMBL" id="TPG15116.1"/>
    </source>
</evidence>
<reference evidence="3 4" key="1">
    <citation type="journal article" date="2019" name="Environ. Microbiol.">
        <title>Species interactions and distinct microbial communities in high Arctic permafrost affected cryosols are associated with the CH4 and CO2 gas fluxes.</title>
        <authorList>
            <person name="Altshuler I."/>
            <person name="Hamel J."/>
            <person name="Turney S."/>
            <person name="Magnuson E."/>
            <person name="Levesque R."/>
            <person name="Greer C."/>
            <person name="Whyte L.G."/>
        </authorList>
    </citation>
    <scope>NUCLEOTIDE SEQUENCE [LARGE SCALE GENOMIC DNA]</scope>
    <source>
        <strain evidence="3 4">S9.3A</strain>
    </source>
</reference>
<dbReference type="SUPFAM" id="SSF48179">
    <property type="entry name" value="6-phosphogluconate dehydrogenase C-terminal domain-like"/>
    <property type="match status" value="1"/>
</dbReference>
<dbReference type="Gene3D" id="3.40.50.720">
    <property type="entry name" value="NAD(P)-binding Rossmann-like Domain"/>
    <property type="match status" value="1"/>
</dbReference>
<feature type="domain" description="Phosphogluconate dehydrogenase NAD-binding putative C-terminal" evidence="2">
    <location>
        <begin position="185"/>
        <end position="253"/>
    </location>
</feature>
<evidence type="ECO:0000313" key="4">
    <source>
        <dbReference type="Proteomes" id="UP000317722"/>
    </source>
</evidence>
<dbReference type="InterPro" id="IPR013328">
    <property type="entry name" value="6PGD_dom2"/>
</dbReference>
<dbReference type="PANTHER" id="PTHR43580:SF2">
    <property type="entry name" value="CYTOKINE-LIKE NUCLEAR FACTOR N-PAC"/>
    <property type="match status" value="1"/>
</dbReference>
<dbReference type="InterPro" id="IPR036291">
    <property type="entry name" value="NAD(P)-bd_dom_sf"/>
</dbReference>
<dbReference type="Gene3D" id="1.10.1040.10">
    <property type="entry name" value="N-(1-d-carboxylethyl)-l-norvaline Dehydrogenase, domain 2"/>
    <property type="match status" value="1"/>
</dbReference>
<dbReference type="Proteomes" id="UP000317722">
    <property type="component" value="Unassembled WGS sequence"/>
</dbReference>
<dbReference type="Pfam" id="PF03446">
    <property type="entry name" value="NAD_binding_2"/>
    <property type="match status" value="1"/>
</dbReference>
<accession>A0A502CTI1</accession>
<dbReference type="InterPro" id="IPR006115">
    <property type="entry name" value="6PGDH_NADP-bd"/>
</dbReference>
<dbReference type="EMBL" id="RCZM01000005">
    <property type="protein sequence ID" value="TPG15116.1"/>
    <property type="molecule type" value="Genomic_DNA"/>
</dbReference>
<sequence length="295" mass="29515">MGIVSPGAMGSALGRAWQAAGAGVLTTVDGRSERTRSLAHGLQLVADLDAVVAGSDVVVSVVPPGAALATMTPILDAARRGGVTPLVADLNAVSPATVGELADMAAAAGHEFVDGAISGGPPEAGSDTMLYLSGSQAAVLAAVTTDGLRTLVVGSEPGSASAVKMCTASVYKGTTALWAQALQTAHAHGVLDVVLADLADAFPGTAARAGRLIAVATSKSERFVAEMEQIAATQGAADASPELFEGMAAVYSRLSRTRLAELSPEEARDLTDLTEVLTRLAPDPGQSSSRSKAGA</sequence>
<evidence type="ECO:0000259" key="2">
    <source>
        <dbReference type="Pfam" id="PF09130"/>
    </source>
</evidence>
<feature type="domain" description="6-phosphogluconate dehydrogenase NADP-binding" evidence="1">
    <location>
        <begin position="3"/>
        <end position="143"/>
    </location>
</feature>
<proteinExistence type="predicted"/>
<dbReference type="InterPro" id="IPR015814">
    <property type="entry name" value="Pgluconate_DH_NAD-bd_C"/>
</dbReference>
<dbReference type="Pfam" id="PF09130">
    <property type="entry name" value="DUF1932"/>
    <property type="match status" value="1"/>
</dbReference>
<keyword evidence="4" id="KW-1185">Reference proteome</keyword>
<gene>
    <name evidence="3" type="ORF">EAH86_14280</name>
</gene>
<dbReference type="OrthoDB" id="1271986at2"/>
<organism evidence="3 4">
    <name type="scientific">Pedococcus bigeumensis</name>
    <dbReference type="NCBI Taxonomy" id="433644"/>
    <lineage>
        <taxon>Bacteria</taxon>
        <taxon>Bacillati</taxon>
        <taxon>Actinomycetota</taxon>
        <taxon>Actinomycetes</taxon>
        <taxon>Micrococcales</taxon>
        <taxon>Intrasporangiaceae</taxon>
        <taxon>Pedococcus</taxon>
    </lineage>
</organism>
<dbReference type="AlphaFoldDB" id="A0A502CTI1"/>
<name>A0A502CTI1_9MICO</name>
<evidence type="ECO:0000259" key="1">
    <source>
        <dbReference type="Pfam" id="PF03446"/>
    </source>
</evidence>
<comment type="caution">
    <text evidence="3">The sequence shown here is derived from an EMBL/GenBank/DDBJ whole genome shotgun (WGS) entry which is preliminary data.</text>
</comment>